<keyword evidence="3" id="KW-1185">Reference proteome</keyword>
<feature type="transmembrane region" description="Helical" evidence="1">
    <location>
        <begin position="164"/>
        <end position="185"/>
    </location>
</feature>
<feature type="transmembrane region" description="Helical" evidence="1">
    <location>
        <begin position="63"/>
        <end position="81"/>
    </location>
</feature>
<feature type="transmembrane region" description="Helical" evidence="1">
    <location>
        <begin position="258"/>
        <end position="279"/>
    </location>
</feature>
<sequence>MSQLNHCIVITLSILFFLIVLGSFVTVDLQDIPEQDKSKHTGYPVWTPPIDGVNGRGNDEKSIAAGLFGCVMMSISGYYIIKWTRNNNNKRKITFFVLNDDKTVPTIEFDVILGVYCLVTTFVSLLYNWINLGKLWMAFGIFHNVLEFIILVNMHYGGRIISSVFLGILSLYVVISTGLSIFLPWPHDALWFKMQGLCLDWALVIQFTRTYFNTKKHIKNDFGVNPLIRDDDDNETGEGSDVVYNSKNDVIFHPPYQVLLLVAASGFHIFGNVISTIWIHDIRAFYTFLLTYALAYPAYAYFVYLDTQAITVLPRKVIHLPDTTRWKVVVVTIFSIALSFLSIRFALPSVG</sequence>
<protein>
    <submittedName>
        <fullName evidence="2">Uncharacterized protein</fullName>
    </submittedName>
</protein>
<feature type="transmembrane region" description="Helical" evidence="1">
    <location>
        <begin position="111"/>
        <end position="129"/>
    </location>
</feature>
<comment type="caution">
    <text evidence="2">The sequence shown here is derived from an EMBL/GenBank/DDBJ whole genome shotgun (WGS) entry which is preliminary data.</text>
</comment>
<proteinExistence type="predicted"/>
<dbReference type="AlphaFoldDB" id="A0A397J247"/>
<dbReference type="EMBL" id="PQFF01000142">
    <property type="protein sequence ID" value="RHZ79163.1"/>
    <property type="molecule type" value="Genomic_DNA"/>
</dbReference>
<keyword evidence="1" id="KW-0812">Transmembrane</keyword>
<feature type="transmembrane region" description="Helical" evidence="1">
    <location>
        <begin position="326"/>
        <end position="347"/>
    </location>
</feature>
<dbReference type="OrthoDB" id="2327125at2759"/>
<keyword evidence="1" id="KW-0472">Membrane</keyword>
<name>A0A397J247_9GLOM</name>
<evidence type="ECO:0000256" key="1">
    <source>
        <dbReference type="SAM" id="Phobius"/>
    </source>
</evidence>
<feature type="transmembrane region" description="Helical" evidence="1">
    <location>
        <begin position="285"/>
        <end position="305"/>
    </location>
</feature>
<gene>
    <name evidence="2" type="ORF">Glove_151g79</name>
</gene>
<accession>A0A397J247</accession>
<reference evidence="2 3" key="1">
    <citation type="submission" date="2018-08" db="EMBL/GenBank/DDBJ databases">
        <title>Genome and evolution of the arbuscular mycorrhizal fungus Diversispora epigaea (formerly Glomus versiforme) and its bacterial endosymbionts.</title>
        <authorList>
            <person name="Sun X."/>
            <person name="Fei Z."/>
            <person name="Harrison M."/>
        </authorList>
    </citation>
    <scope>NUCLEOTIDE SEQUENCE [LARGE SCALE GENOMIC DNA]</scope>
    <source>
        <strain evidence="2 3">IT104</strain>
    </source>
</reference>
<organism evidence="2 3">
    <name type="scientific">Diversispora epigaea</name>
    <dbReference type="NCBI Taxonomy" id="1348612"/>
    <lineage>
        <taxon>Eukaryota</taxon>
        <taxon>Fungi</taxon>
        <taxon>Fungi incertae sedis</taxon>
        <taxon>Mucoromycota</taxon>
        <taxon>Glomeromycotina</taxon>
        <taxon>Glomeromycetes</taxon>
        <taxon>Diversisporales</taxon>
        <taxon>Diversisporaceae</taxon>
        <taxon>Diversispora</taxon>
    </lineage>
</organism>
<dbReference type="Proteomes" id="UP000266861">
    <property type="component" value="Unassembled WGS sequence"/>
</dbReference>
<evidence type="ECO:0000313" key="3">
    <source>
        <dbReference type="Proteomes" id="UP000266861"/>
    </source>
</evidence>
<keyword evidence="1" id="KW-1133">Transmembrane helix</keyword>
<feature type="transmembrane region" description="Helical" evidence="1">
    <location>
        <begin position="191"/>
        <end position="212"/>
    </location>
</feature>
<evidence type="ECO:0000313" key="2">
    <source>
        <dbReference type="EMBL" id="RHZ79163.1"/>
    </source>
</evidence>
<feature type="transmembrane region" description="Helical" evidence="1">
    <location>
        <begin position="7"/>
        <end position="27"/>
    </location>
</feature>
<feature type="transmembrane region" description="Helical" evidence="1">
    <location>
        <begin position="135"/>
        <end position="152"/>
    </location>
</feature>